<dbReference type="Pfam" id="PF07727">
    <property type="entry name" value="RVT_2"/>
    <property type="match status" value="1"/>
</dbReference>
<keyword evidence="3" id="KW-1185">Reference proteome</keyword>
<dbReference type="PANTHER" id="PTHR11439">
    <property type="entry name" value="GAG-POL-RELATED RETROTRANSPOSON"/>
    <property type="match status" value="1"/>
</dbReference>
<name>A0A151RR32_CAJCA</name>
<protein>
    <recommendedName>
        <fullName evidence="1">Reverse transcriptase Ty1/copia-type domain-containing protein</fullName>
    </recommendedName>
</protein>
<reference evidence="2" key="1">
    <citation type="journal article" date="2012" name="Nat. Biotechnol.">
        <title>Draft genome sequence of pigeonpea (Cajanus cajan), an orphan legume crop of resource-poor farmers.</title>
        <authorList>
            <person name="Varshney R.K."/>
            <person name="Chen W."/>
            <person name="Li Y."/>
            <person name="Bharti A.K."/>
            <person name="Saxena R.K."/>
            <person name="Schlueter J.A."/>
            <person name="Donoghue M.T."/>
            <person name="Azam S."/>
            <person name="Fan G."/>
            <person name="Whaley A.M."/>
            <person name="Farmer A.D."/>
            <person name="Sheridan J."/>
            <person name="Iwata A."/>
            <person name="Tuteja R."/>
            <person name="Penmetsa R.V."/>
            <person name="Wu W."/>
            <person name="Upadhyaya H.D."/>
            <person name="Yang S.P."/>
            <person name="Shah T."/>
            <person name="Saxena K.B."/>
            <person name="Michael T."/>
            <person name="McCombie W.R."/>
            <person name="Yang B."/>
            <person name="Zhang G."/>
            <person name="Yang H."/>
            <person name="Wang J."/>
            <person name="Spillane C."/>
            <person name="Cook D.R."/>
            <person name="May G.D."/>
            <person name="Xu X."/>
            <person name="Jackson S.A."/>
        </authorList>
    </citation>
    <scope>NUCLEOTIDE SEQUENCE [LARGE SCALE GENOMIC DNA]</scope>
</reference>
<proteinExistence type="predicted"/>
<evidence type="ECO:0000259" key="1">
    <source>
        <dbReference type="Pfam" id="PF07727"/>
    </source>
</evidence>
<sequence>MGKTHCLPSNLSVSVYRNPLELVYSDLWGPTPIQSSNTYKYYLSFVDAYSDNIYHKSRKPMRAPTVSSKYNKGLERLYSHPNPVYDKALRERSGETVLASQSALKDPKWLKAMKQEYFAFLKNNTWTLVQLPPNRNAIGCKWVFRIKENPDGSINRYKARLVAKGFLQQPGFDFNETFSPVIKPVTIRLILTLTGNSFQFTQQLINQLNSIFSFKQLGKLDYLLGIEVRHLQNGSVLLTQSKYIRDLLQRTNMLEANMVSSCKLSKHGSDILVDSTFYRSVVGALQYATITRPELSFAVNNICQFMAHSLESH</sequence>
<evidence type="ECO:0000313" key="2">
    <source>
        <dbReference type="EMBL" id="KYP45016.1"/>
    </source>
</evidence>
<dbReference type="EMBL" id="KQ483605">
    <property type="protein sequence ID" value="KYP45016.1"/>
    <property type="molecule type" value="Genomic_DNA"/>
</dbReference>
<dbReference type="Gramene" id="C.cajan_29672.t">
    <property type="protein sequence ID" value="C.cajan_29672.t"/>
    <property type="gene ID" value="C.cajan_29672"/>
</dbReference>
<dbReference type="SUPFAM" id="SSF56672">
    <property type="entry name" value="DNA/RNA polymerases"/>
    <property type="match status" value="1"/>
</dbReference>
<gene>
    <name evidence="2" type="ORF">KK1_033477</name>
</gene>
<feature type="domain" description="Reverse transcriptase Ty1/copia-type" evidence="1">
    <location>
        <begin position="123"/>
        <end position="195"/>
    </location>
</feature>
<evidence type="ECO:0000313" key="3">
    <source>
        <dbReference type="Proteomes" id="UP000075243"/>
    </source>
</evidence>
<dbReference type="Proteomes" id="UP000075243">
    <property type="component" value="Unassembled WGS sequence"/>
</dbReference>
<organism evidence="2 3">
    <name type="scientific">Cajanus cajan</name>
    <name type="common">Pigeon pea</name>
    <name type="synonym">Cajanus indicus</name>
    <dbReference type="NCBI Taxonomy" id="3821"/>
    <lineage>
        <taxon>Eukaryota</taxon>
        <taxon>Viridiplantae</taxon>
        <taxon>Streptophyta</taxon>
        <taxon>Embryophyta</taxon>
        <taxon>Tracheophyta</taxon>
        <taxon>Spermatophyta</taxon>
        <taxon>Magnoliopsida</taxon>
        <taxon>eudicotyledons</taxon>
        <taxon>Gunneridae</taxon>
        <taxon>Pentapetalae</taxon>
        <taxon>rosids</taxon>
        <taxon>fabids</taxon>
        <taxon>Fabales</taxon>
        <taxon>Fabaceae</taxon>
        <taxon>Papilionoideae</taxon>
        <taxon>50 kb inversion clade</taxon>
        <taxon>NPAAA clade</taxon>
        <taxon>indigoferoid/millettioid clade</taxon>
        <taxon>Phaseoleae</taxon>
        <taxon>Cajanus</taxon>
    </lineage>
</organism>
<dbReference type="InterPro" id="IPR043502">
    <property type="entry name" value="DNA/RNA_pol_sf"/>
</dbReference>
<dbReference type="AlphaFoldDB" id="A0A151RR32"/>
<dbReference type="InterPro" id="IPR013103">
    <property type="entry name" value="RVT_2"/>
</dbReference>
<dbReference type="PANTHER" id="PTHR11439:SF455">
    <property type="entry name" value="RLK (RECEPTOR-LIKE PROTEIN KINASE) 8, PUTATIVE-RELATED"/>
    <property type="match status" value="1"/>
</dbReference>
<accession>A0A151RR32</accession>